<proteinExistence type="predicted"/>
<protein>
    <submittedName>
        <fullName evidence="2">Uncharacterized protein</fullName>
    </submittedName>
</protein>
<dbReference type="VEuPathDB" id="FungiDB:PAAG_12281"/>
<evidence type="ECO:0000313" key="3">
    <source>
        <dbReference type="Proteomes" id="UP000002059"/>
    </source>
</evidence>
<dbReference type="EMBL" id="KN294011">
    <property type="protein sequence ID" value="KGQ01030.1"/>
    <property type="molecule type" value="Genomic_DNA"/>
</dbReference>
<dbReference type="RefSeq" id="XP_015702589.1">
    <property type="nucleotide sequence ID" value="XM_015847793.1"/>
</dbReference>
<keyword evidence="3" id="KW-1185">Reference proteome</keyword>
<dbReference type="HOGENOM" id="CLU_2360293_0_0_1"/>
<dbReference type="GeneID" id="26970995"/>
<dbReference type="Proteomes" id="UP000002059">
    <property type="component" value="Partially assembled WGS sequence"/>
</dbReference>
<dbReference type="AlphaFoldDB" id="A0A0A2V4F1"/>
<sequence length="96" mass="10529">MIFQVGTDLKTILKALYKGETAECSKGDAGDDVNLRMICLGADESSLLAVIDLVPEFLPAPRRAEPEDVVALDSRSRMCPPREGQKVLQSHAEMRN</sequence>
<accession>A0A0A2V4F1</accession>
<evidence type="ECO:0000256" key="1">
    <source>
        <dbReference type="SAM" id="MobiDB-lite"/>
    </source>
</evidence>
<gene>
    <name evidence="2" type="ORF">PAAG_12281</name>
</gene>
<dbReference type="KEGG" id="pbl:PAAG_12281"/>
<reference evidence="2 3" key="1">
    <citation type="journal article" date="2011" name="PLoS Genet.">
        <title>Comparative genomic analysis of human fungal pathogens causing paracoccidioidomycosis.</title>
        <authorList>
            <person name="Desjardins C.A."/>
            <person name="Champion M.D."/>
            <person name="Holder J.W."/>
            <person name="Muszewska A."/>
            <person name="Goldberg J."/>
            <person name="Bailao A.M."/>
            <person name="Brigido M.M."/>
            <person name="Ferreira M.E."/>
            <person name="Garcia A.M."/>
            <person name="Grynberg M."/>
            <person name="Gujja S."/>
            <person name="Heiman D.I."/>
            <person name="Henn M.R."/>
            <person name="Kodira C.D."/>
            <person name="Leon-Narvaez H."/>
            <person name="Longo L.V."/>
            <person name="Ma L.J."/>
            <person name="Malavazi I."/>
            <person name="Matsuo A.L."/>
            <person name="Morais F.V."/>
            <person name="Pereira M."/>
            <person name="Rodriguez-Brito S."/>
            <person name="Sakthikumar S."/>
            <person name="Salem-Izacc S.M."/>
            <person name="Sykes S.M."/>
            <person name="Teixeira M.M."/>
            <person name="Vallejo M.C."/>
            <person name="Walter M.E."/>
            <person name="Yandava C."/>
            <person name="Young S."/>
            <person name="Zeng Q."/>
            <person name="Zucker J."/>
            <person name="Felipe M.S."/>
            <person name="Goldman G.H."/>
            <person name="Haas B.J."/>
            <person name="McEwen J.G."/>
            <person name="Nino-Vega G."/>
            <person name="Puccia R."/>
            <person name="San-Blas G."/>
            <person name="Soares C.M."/>
            <person name="Birren B.W."/>
            <person name="Cuomo C.A."/>
        </authorList>
    </citation>
    <scope>NUCLEOTIDE SEQUENCE [LARGE SCALE GENOMIC DNA]</scope>
    <source>
        <strain evidence="3">ATCC MYA-826 / Pb01</strain>
    </source>
</reference>
<evidence type="ECO:0000313" key="2">
    <source>
        <dbReference type="EMBL" id="KGQ01030.1"/>
    </source>
</evidence>
<organism evidence="2 3">
    <name type="scientific">Paracoccidioides lutzii (strain ATCC MYA-826 / Pb01)</name>
    <name type="common">Paracoccidioides brasiliensis</name>
    <dbReference type="NCBI Taxonomy" id="502779"/>
    <lineage>
        <taxon>Eukaryota</taxon>
        <taxon>Fungi</taxon>
        <taxon>Dikarya</taxon>
        <taxon>Ascomycota</taxon>
        <taxon>Pezizomycotina</taxon>
        <taxon>Eurotiomycetes</taxon>
        <taxon>Eurotiomycetidae</taxon>
        <taxon>Onygenales</taxon>
        <taxon>Ajellomycetaceae</taxon>
        <taxon>Paracoccidioides</taxon>
    </lineage>
</organism>
<feature type="region of interest" description="Disordered" evidence="1">
    <location>
        <begin position="71"/>
        <end position="96"/>
    </location>
</feature>
<name>A0A0A2V4F1_PARBA</name>